<sequence length="380" mass="43720">MLRNIVRFQNFTSYRYNLRSFSTGGTGVNNNDEVSPRSLLGKKLKIIKSTTTNPLFNIATEDWLFKEFDLTHQVLFLWRNSPTVVIGRYQNPFKECHLQRMDEDKVVLSRRYSGGGAVYQDEGNSNFTFLSATENYDKKRNTQIIIDALEKLGIPTPEASGRNDIVVMGKKVSGSAYKQSGKRSFHHGTMMIDVNLDSLQKYLNPNKDKLKSKGISSVISRVLNMKTINPDLNHKVLCDQVIESFLKTYGSELAETCEVVELNTSHLETIPSLKETYESLMDWEWRYGNSPPFEHQFEKRFDWGIMDINMNCKKGLIEECKIYSDSLNPTMIEEINKQLLGVKYSPEGISLALDNVKQLFKDTEYSNQIDELKNWIIKEI</sequence>
<comment type="catalytic activity">
    <reaction evidence="8">
        <text>L-lysyl-[lipoyl-carrier protein] + (R)-lipoate + ATP = N(6)-[(R)-lipoyl]-L-lysyl-[lipoyl-carrier protein] + AMP + diphosphate + H(+)</text>
        <dbReference type="Rhea" id="RHEA:49288"/>
        <dbReference type="Rhea" id="RHEA-COMP:10500"/>
        <dbReference type="Rhea" id="RHEA-COMP:10502"/>
        <dbReference type="ChEBI" id="CHEBI:15378"/>
        <dbReference type="ChEBI" id="CHEBI:29969"/>
        <dbReference type="ChEBI" id="CHEBI:30616"/>
        <dbReference type="ChEBI" id="CHEBI:33019"/>
        <dbReference type="ChEBI" id="CHEBI:83088"/>
        <dbReference type="ChEBI" id="CHEBI:83099"/>
        <dbReference type="ChEBI" id="CHEBI:456215"/>
        <dbReference type="EC" id="6.3.1.20"/>
    </reaction>
</comment>
<keyword evidence="11" id="KW-1185">Reference proteome</keyword>
<name>A0A152A7Y9_TIELA</name>
<dbReference type="SUPFAM" id="SSF82649">
    <property type="entry name" value="SufE/NifU"/>
    <property type="match status" value="1"/>
</dbReference>
<dbReference type="InParanoid" id="A0A152A7Y9"/>
<keyword evidence="7" id="KW-0067">ATP-binding</keyword>
<evidence type="ECO:0000259" key="9">
    <source>
        <dbReference type="PROSITE" id="PS51733"/>
    </source>
</evidence>
<dbReference type="InterPro" id="IPR004562">
    <property type="entry name" value="LipoylTrfase_LipoateP_Ligase"/>
</dbReference>
<dbReference type="UniPathway" id="UPA00537">
    <property type="reaction ID" value="UER00594"/>
</dbReference>
<comment type="similarity">
    <text evidence="3">Belongs to the LplA family.</text>
</comment>
<gene>
    <name evidence="10" type="ORF">DLAC_01167</name>
</gene>
<evidence type="ECO:0000256" key="1">
    <source>
        <dbReference type="ARBA" id="ARBA00005085"/>
    </source>
</evidence>
<dbReference type="NCBIfam" id="TIGR00545">
    <property type="entry name" value="lipoyltrans"/>
    <property type="match status" value="1"/>
</dbReference>
<proteinExistence type="inferred from homology"/>
<dbReference type="OrthoDB" id="201621at2759"/>
<dbReference type="InterPro" id="IPR004143">
    <property type="entry name" value="BPL_LPL_catalytic"/>
</dbReference>
<evidence type="ECO:0000256" key="3">
    <source>
        <dbReference type="ARBA" id="ARBA00008242"/>
    </source>
</evidence>
<comment type="pathway">
    <text evidence="2">Protein modification; protein lipoylation via exogenous pathway; protein N(6)-(lipoyl)lysine from lipoate: step 1/2.</text>
</comment>
<protein>
    <recommendedName>
        <fullName evidence="4">lipoate--protein ligase</fullName>
        <ecNumber evidence="4">6.3.1.20</ecNumber>
    </recommendedName>
</protein>
<evidence type="ECO:0000256" key="4">
    <source>
        <dbReference type="ARBA" id="ARBA00012367"/>
    </source>
</evidence>
<reference evidence="10 11" key="1">
    <citation type="submission" date="2015-12" db="EMBL/GenBank/DDBJ databases">
        <title>Dictyostelia acquired genes for synthesis and detection of signals that induce cell-type specialization by lateral gene transfer from prokaryotes.</title>
        <authorList>
            <person name="Gloeckner G."/>
            <person name="Schaap P."/>
        </authorList>
    </citation>
    <scope>NUCLEOTIDE SEQUENCE [LARGE SCALE GENOMIC DNA]</scope>
    <source>
        <strain evidence="10 11">TK</strain>
    </source>
</reference>
<evidence type="ECO:0000313" key="11">
    <source>
        <dbReference type="Proteomes" id="UP000076078"/>
    </source>
</evidence>
<dbReference type="GO" id="GO:0005524">
    <property type="term" value="F:ATP binding"/>
    <property type="evidence" value="ECO:0007669"/>
    <property type="project" value="UniProtKB-KW"/>
</dbReference>
<accession>A0A152A7Y9</accession>
<dbReference type="Gene3D" id="3.30.930.10">
    <property type="entry name" value="Bira Bifunctional Protein, Domain 2"/>
    <property type="match status" value="1"/>
</dbReference>
<dbReference type="InterPro" id="IPR045864">
    <property type="entry name" value="aa-tRNA-synth_II/BPL/LPL"/>
</dbReference>
<evidence type="ECO:0000256" key="7">
    <source>
        <dbReference type="ARBA" id="ARBA00022840"/>
    </source>
</evidence>
<evidence type="ECO:0000256" key="6">
    <source>
        <dbReference type="ARBA" id="ARBA00022741"/>
    </source>
</evidence>
<dbReference type="PROSITE" id="PS51733">
    <property type="entry name" value="BPL_LPL_CATALYTIC"/>
    <property type="match status" value="1"/>
</dbReference>
<evidence type="ECO:0000313" key="10">
    <source>
        <dbReference type="EMBL" id="KYR02336.1"/>
    </source>
</evidence>
<dbReference type="GO" id="GO:0005737">
    <property type="term" value="C:cytoplasm"/>
    <property type="evidence" value="ECO:0007669"/>
    <property type="project" value="TreeGrafter"/>
</dbReference>
<evidence type="ECO:0000256" key="8">
    <source>
        <dbReference type="ARBA" id="ARBA00048037"/>
    </source>
</evidence>
<keyword evidence="6" id="KW-0547">Nucleotide-binding</keyword>
<dbReference type="InterPro" id="IPR019491">
    <property type="entry name" value="Lipoate_protein_ligase_C"/>
</dbReference>
<dbReference type="PANTHER" id="PTHR12561">
    <property type="entry name" value="LIPOATE-PROTEIN LIGASE"/>
    <property type="match status" value="1"/>
</dbReference>
<comment type="caution">
    <text evidence="10">The sequence shown here is derived from an EMBL/GenBank/DDBJ whole genome shotgun (WGS) entry which is preliminary data.</text>
</comment>
<dbReference type="SUPFAM" id="SSF55681">
    <property type="entry name" value="Class II aaRS and biotin synthetases"/>
    <property type="match status" value="1"/>
</dbReference>
<dbReference type="OMA" id="RYQNWDW"/>
<dbReference type="AlphaFoldDB" id="A0A152A7Y9"/>
<dbReference type="EC" id="6.3.1.20" evidence="4"/>
<dbReference type="Pfam" id="PF10437">
    <property type="entry name" value="Lip_prot_lig_C"/>
    <property type="match status" value="1"/>
</dbReference>
<organism evidence="10 11">
    <name type="scientific">Tieghemostelium lacteum</name>
    <name type="common">Slime mold</name>
    <name type="synonym">Dictyostelium lacteum</name>
    <dbReference type="NCBI Taxonomy" id="361077"/>
    <lineage>
        <taxon>Eukaryota</taxon>
        <taxon>Amoebozoa</taxon>
        <taxon>Evosea</taxon>
        <taxon>Eumycetozoa</taxon>
        <taxon>Dictyostelia</taxon>
        <taxon>Dictyosteliales</taxon>
        <taxon>Raperosteliaceae</taxon>
        <taxon>Tieghemostelium</taxon>
    </lineage>
</organism>
<dbReference type="GO" id="GO:0016979">
    <property type="term" value="F:lipoate-protein ligase activity"/>
    <property type="evidence" value="ECO:0007669"/>
    <property type="project" value="UniProtKB-EC"/>
</dbReference>
<feature type="domain" description="BPL/LPL catalytic" evidence="9">
    <location>
        <begin position="69"/>
        <end position="253"/>
    </location>
</feature>
<comment type="pathway">
    <text evidence="1">Protein modification; protein lipoylation via exogenous pathway; protein N(6)-(lipoyl)lysine from lipoate: step 2/2.</text>
</comment>
<dbReference type="FunCoup" id="A0A152A7Y9">
    <property type="interactions" value="226"/>
</dbReference>
<dbReference type="Proteomes" id="UP000076078">
    <property type="component" value="Unassembled WGS sequence"/>
</dbReference>
<dbReference type="GO" id="GO:0009249">
    <property type="term" value="P:protein lipoylation"/>
    <property type="evidence" value="ECO:0007669"/>
    <property type="project" value="InterPro"/>
</dbReference>
<dbReference type="STRING" id="361077.A0A152A7Y9"/>
<dbReference type="Pfam" id="PF21948">
    <property type="entry name" value="LplA-B_cat"/>
    <property type="match status" value="1"/>
</dbReference>
<dbReference type="CDD" id="cd16443">
    <property type="entry name" value="LplA"/>
    <property type="match status" value="1"/>
</dbReference>
<dbReference type="PANTHER" id="PTHR12561:SF3">
    <property type="entry name" value="LIPOYLTRANSFERASE 1, MITOCHONDRIAL"/>
    <property type="match status" value="1"/>
</dbReference>
<evidence type="ECO:0000256" key="5">
    <source>
        <dbReference type="ARBA" id="ARBA00022598"/>
    </source>
</evidence>
<dbReference type="GO" id="GO:0017118">
    <property type="term" value="F:lipoyltransferase activity"/>
    <property type="evidence" value="ECO:0007669"/>
    <property type="project" value="TreeGrafter"/>
</dbReference>
<keyword evidence="5" id="KW-0436">Ligase</keyword>
<dbReference type="EMBL" id="LODT01000004">
    <property type="protein sequence ID" value="KYR02336.1"/>
    <property type="molecule type" value="Genomic_DNA"/>
</dbReference>
<evidence type="ECO:0000256" key="2">
    <source>
        <dbReference type="ARBA" id="ARBA00005124"/>
    </source>
</evidence>
<dbReference type="Gene3D" id="3.30.390.50">
    <property type="entry name" value="CO dehydrogenase flavoprotein, C-terminal domain"/>
    <property type="match status" value="1"/>
</dbReference>